<evidence type="ECO:0000256" key="8">
    <source>
        <dbReference type="SAM" id="Phobius"/>
    </source>
</evidence>
<feature type="transmembrane region" description="Helical" evidence="8">
    <location>
        <begin position="62"/>
        <end position="83"/>
    </location>
</feature>
<dbReference type="InterPro" id="IPR043760">
    <property type="entry name" value="PycTM_dom"/>
</dbReference>
<dbReference type="RefSeq" id="WP_254292031.1">
    <property type="nucleotide sequence ID" value="NZ_JAMLDX010000003.1"/>
</dbReference>
<keyword evidence="4" id="KW-0547">Nucleotide-binding</keyword>
<keyword evidence="3 8" id="KW-0812">Transmembrane</keyword>
<dbReference type="GO" id="GO:0000166">
    <property type="term" value="F:nucleotide binding"/>
    <property type="evidence" value="ECO:0007669"/>
    <property type="project" value="UniProtKB-KW"/>
</dbReference>
<organism evidence="10 11">
    <name type="scientific">Sphingomonas tagetis</name>
    <dbReference type="NCBI Taxonomy" id="2949092"/>
    <lineage>
        <taxon>Bacteria</taxon>
        <taxon>Pseudomonadati</taxon>
        <taxon>Pseudomonadota</taxon>
        <taxon>Alphaproteobacteria</taxon>
        <taxon>Sphingomonadales</taxon>
        <taxon>Sphingomonadaceae</taxon>
        <taxon>Sphingomonas</taxon>
    </lineage>
</organism>
<accession>A0A9X2HHB2</accession>
<evidence type="ECO:0000313" key="11">
    <source>
        <dbReference type="Proteomes" id="UP001139451"/>
    </source>
</evidence>
<gene>
    <name evidence="10" type="ORF">M9978_05765</name>
</gene>
<evidence type="ECO:0000313" key="10">
    <source>
        <dbReference type="EMBL" id="MCP3729932.1"/>
    </source>
</evidence>
<dbReference type="GO" id="GO:0051607">
    <property type="term" value="P:defense response to virus"/>
    <property type="evidence" value="ECO:0007669"/>
    <property type="project" value="UniProtKB-KW"/>
</dbReference>
<evidence type="ECO:0000256" key="2">
    <source>
        <dbReference type="ARBA" id="ARBA00022475"/>
    </source>
</evidence>
<keyword evidence="7 8" id="KW-0472">Membrane</keyword>
<comment type="caution">
    <text evidence="10">The sequence shown here is derived from an EMBL/GenBank/DDBJ whole genome shotgun (WGS) entry which is preliminary data.</text>
</comment>
<dbReference type="EMBL" id="JAMLDX010000003">
    <property type="protein sequence ID" value="MCP3729932.1"/>
    <property type="molecule type" value="Genomic_DNA"/>
</dbReference>
<proteinExistence type="predicted"/>
<evidence type="ECO:0000256" key="1">
    <source>
        <dbReference type="ARBA" id="ARBA00004236"/>
    </source>
</evidence>
<evidence type="ECO:0000256" key="6">
    <source>
        <dbReference type="ARBA" id="ARBA00023118"/>
    </source>
</evidence>
<keyword evidence="2" id="KW-1003">Cell membrane</keyword>
<keyword evidence="11" id="KW-1185">Reference proteome</keyword>
<evidence type="ECO:0000256" key="4">
    <source>
        <dbReference type="ARBA" id="ARBA00022741"/>
    </source>
</evidence>
<feature type="domain" description="Pycsar effector protein" evidence="9">
    <location>
        <begin position="18"/>
        <end position="168"/>
    </location>
</feature>
<keyword evidence="6" id="KW-0051">Antiviral defense</keyword>
<comment type="subcellular location">
    <subcellularLocation>
        <location evidence="1">Cell membrane</location>
    </subcellularLocation>
</comment>
<keyword evidence="5 8" id="KW-1133">Transmembrane helix</keyword>
<name>A0A9X2HHB2_9SPHN</name>
<protein>
    <submittedName>
        <fullName evidence="10">DUF5706 domain-containing protein</fullName>
    </submittedName>
</protein>
<dbReference type="GO" id="GO:0005886">
    <property type="term" value="C:plasma membrane"/>
    <property type="evidence" value="ECO:0007669"/>
    <property type="project" value="UniProtKB-SubCell"/>
</dbReference>
<sequence>MTGETERAPVLSPQAIHLIRTTTTANLTLSQMADQKASILMGANFVVFTVAVGQAGRGGVPPALLVLACAAFLSALCAVVAVLPAIRPSKVAPGGENILFFGVFSQMSEEEFTARAFEALASDETVMRAMLRDIHQNGMVLQRKKYRFLGLAYRVFLIGLTLTLVTFLIDNRANLPRLF</sequence>
<dbReference type="Proteomes" id="UP001139451">
    <property type="component" value="Unassembled WGS sequence"/>
</dbReference>
<evidence type="ECO:0000256" key="7">
    <source>
        <dbReference type="ARBA" id="ARBA00023136"/>
    </source>
</evidence>
<dbReference type="Pfam" id="PF18967">
    <property type="entry name" value="PycTM"/>
    <property type="match status" value="1"/>
</dbReference>
<evidence type="ECO:0000256" key="5">
    <source>
        <dbReference type="ARBA" id="ARBA00022989"/>
    </source>
</evidence>
<evidence type="ECO:0000256" key="3">
    <source>
        <dbReference type="ARBA" id="ARBA00022692"/>
    </source>
</evidence>
<dbReference type="AlphaFoldDB" id="A0A9X2HHB2"/>
<feature type="transmembrane region" description="Helical" evidence="8">
    <location>
        <begin position="37"/>
        <end position="56"/>
    </location>
</feature>
<feature type="transmembrane region" description="Helical" evidence="8">
    <location>
        <begin position="151"/>
        <end position="169"/>
    </location>
</feature>
<reference evidence="10" key="1">
    <citation type="submission" date="2022-05" db="EMBL/GenBank/DDBJ databases">
        <title>Sphingomonas sp. strain MG17 Genome sequencing and assembly.</title>
        <authorList>
            <person name="Kim I."/>
        </authorList>
    </citation>
    <scope>NUCLEOTIDE SEQUENCE</scope>
    <source>
        <strain evidence="10">MG17</strain>
    </source>
</reference>
<evidence type="ECO:0000259" key="9">
    <source>
        <dbReference type="Pfam" id="PF18967"/>
    </source>
</evidence>